<keyword evidence="4" id="KW-0411">Iron-sulfur</keyword>
<evidence type="ECO:0000256" key="1">
    <source>
        <dbReference type="ARBA" id="ARBA00022691"/>
    </source>
</evidence>
<dbReference type="EMBL" id="JADKYB010000021">
    <property type="protein sequence ID" value="MBM9508887.1"/>
    <property type="molecule type" value="Genomic_DNA"/>
</dbReference>
<organism evidence="6 7">
    <name type="scientific">Actinacidiphila acididurans</name>
    <dbReference type="NCBI Taxonomy" id="2784346"/>
    <lineage>
        <taxon>Bacteria</taxon>
        <taxon>Bacillati</taxon>
        <taxon>Actinomycetota</taxon>
        <taxon>Actinomycetes</taxon>
        <taxon>Kitasatosporales</taxon>
        <taxon>Streptomycetaceae</taxon>
        <taxon>Actinacidiphila</taxon>
    </lineage>
</organism>
<keyword evidence="3" id="KW-0408">Iron</keyword>
<gene>
    <name evidence="6" type="ORF">ITX44_30925</name>
</gene>
<evidence type="ECO:0000313" key="6">
    <source>
        <dbReference type="EMBL" id="MBM9508887.1"/>
    </source>
</evidence>
<accession>A0ABS2U0M5</accession>
<dbReference type="Gene3D" id="3.20.20.70">
    <property type="entry name" value="Aldolase class I"/>
    <property type="match status" value="1"/>
</dbReference>
<dbReference type="SFLD" id="SFLDS00029">
    <property type="entry name" value="Radical_SAM"/>
    <property type="match status" value="1"/>
</dbReference>
<dbReference type="CDD" id="cd01335">
    <property type="entry name" value="Radical_SAM"/>
    <property type="match status" value="1"/>
</dbReference>
<evidence type="ECO:0000256" key="4">
    <source>
        <dbReference type="ARBA" id="ARBA00023014"/>
    </source>
</evidence>
<dbReference type="PANTHER" id="PTHR11228:SF7">
    <property type="entry name" value="PQQA PEPTIDE CYCLASE"/>
    <property type="match status" value="1"/>
</dbReference>
<evidence type="ECO:0000256" key="2">
    <source>
        <dbReference type="ARBA" id="ARBA00022723"/>
    </source>
</evidence>
<dbReference type="RefSeq" id="WP_205361354.1">
    <property type="nucleotide sequence ID" value="NZ_JADKYB010000021.1"/>
</dbReference>
<comment type="caution">
    <text evidence="6">The sequence shown here is derived from an EMBL/GenBank/DDBJ whole genome shotgun (WGS) entry which is preliminary data.</text>
</comment>
<dbReference type="Pfam" id="PF04055">
    <property type="entry name" value="Radical_SAM"/>
    <property type="match status" value="1"/>
</dbReference>
<dbReference type="InterPro" id="IPR007197">
    <property type="entry name" value="rSAM"/>
</dbReference>
<dbReference type="InterPro" id="IPR013785">
    <property type="entry name" value="Aldolase_TIM"/>
</dbReference>
<dbReference type="InterPro" id="IPR050377">
    <property type="entry name" value="Radical_SAM_PqqE_MftC-like"/>
</dbReference>
<reference evidence="6 7" key="1">
    <citation type="submission" date="2021-01" db="EMBL/GenBank/DDBJ databases">
        <title>Streptomyces acididurans sp. nov., isolated from a peat swamp forest soil.</title>
        <authorList>
            <person name="Chantavorakit T."/>
            <person name="Duangmal K."/>
        </authorList>
    </citation>
    <scope>NUCLEOTIDE SEQUENCE [LARGE SCALE GENOMIC DNA]</scope>
    <source>
        <strain evidence="6 7">KK5PA1</strain>
    </source>
</reference>
<evidence type="ECO:0000256" key="3">
    <source>
        <dbReference type="ARBA" id="ARBA00023004"/>
    </source>
</evidence>
<feature type="domain" description="Radical SAM core" evidence="5">
    <location>
        <begin position="20"/>
        <end position="160"/>
    </location>
</feature>
<keyword evidence="2" id="KW-0479">Metal-binding</keyword>
<keyword evidence="7" id="KW-1185">Reference proteome</keyword>
<name>A0ABS2U0M5_9ACTN</name>
<evidence type="ECO:0000259" key="5">
    <source>
        <dbReference type="Pfam" id="PF04055"/>
    </source>
</evidence>
<dbReference type="Proteomes" id="UP000749040">
    <property type="component" value="Unassembled WGS sequence"/>
</dbReference>
<sequence length="362" mass="37147">MELAELMSLRPVPGAGVLLTVTGRCPLHCAHCSTASTMASGEPGADQLLRFVGSFEGGGPAVVMLTGGEPLLRPALSAELARTARAAGTRSALLTGAFFAKGARSRSVPIPPPIMRAVTAVDHFSVSIDAFHEREVPRADVFAVLRQALDAGVATSVHAVGSGPGDPYLADVTADIRRTFDDRVPVLVNTLRAVGRAASWSAARAPGPAGRAVLPCAMAAWPVVAADGLVLACCNQDTVDRRPAPAHLTVGHIARDGWAAVAERVTASPALRMIRTVGPSHLLHRYGTSGDGPQPGYCAGCRSLGDHPTVLAAADRLAGGAAGALLDAHVAHEQTAAGPVAFVRRHGADRYADLVALGGAPR</sequence>
<proteinExistence type="predicted"/>
<dbReference type="InterPro" id="IPR058240">
    <property type="entry name" value="rSAM_sf"/>
</dbReference>
<dbReference type="PANTHER" id="PTHR11228">
    <property type="entry name" value="RADICAL SAM DOMAIN PROTEIN"/>
    <property type="match status" value="1"/>
</dbReference>
<dbReference type="SUPFAM" id="SSF102114">
    <property type="entry name" value="Radical SAM enzymes"/>
    <property type="match status" value="1"/>
</dbReference>
<evidence type="ECO:0000313" key="7">
    <source>
        <dbReference type="Proteomes" id="UP000749040"/>
    </source>
</evidence>
<protein>
    <submittedName>
        <fullName evidence="6">Radical SAM protein</fullName>
    </submittedName>
</protein>
<keyword evidence="1" id="KW-0949">S-adenosyl-L-methionine</keyword>